<proteinExistence type="predicted"/>
<sequence>MGCCATKPKVLKGKEAEEPLPIPASRPHQNKAEAKAEAGPNHHADRRRSLSNLLEEEMRTETKTPTRLTRSKSLEDVTQELSGPVPDTEKSKEVDVVTNEGRKEPITGVDETGYMEAKSVHNLVADIEKLNKPKPNVVTKNGTDVPKKSQEWMYTPIPVPVALRKIELGRSAEPNQTPKAATDTERVKWADVVISREIEHPVQPFEQNCDANEPESAPHIPEGMIMNLKIEDIAYEIEQLYKPDMMDCFPSDIKSGKSEPVASTYTEELKHVDSITNQKIEEPSNGIEQIYRLDPADVAPGNTEPMQPETAAGTETPKETNISIKQTKIESASETTSAADTDQKLKKTSVSINQEPAKPRQVIEHIHKAEQVAIA</sequence>
<comment type="caution">
    <text evidence="2">The sequence shown here is derived from an EMBL/GenBank/DDBJ whole genome shotgun (WGS) entry which is preliminary data.</text>
</comment>
<organism evidence="2 3">
    <name type="scientific">Hibiscus sabdariffa</name>
    <name type="common">roselle</name>
    <dbReference type="NCBI Taxonomy" id="183260"/>
    <lineage>
        <taxon>Eukaryota</taxon>
        <taxon>Viridiplantae</taxon>
        <taxon>Streptophyta</taxon>
        <taxon>Embryophyta</taxon>
        <taxon>Tracheophyta</taxon>
        <taxon>Spermatophyta</taxon>
        <taxon>Magnoliopsida</taxon>
        <taxon>eudicotyledons</taxon>
        <taxon>Gunneridae</taxon>
        <taxon>Pentapetalae</taxon>
        <taxon>rosids</taxon>
        <taxon>malvids</taxon>
        <taxon>Malvales</taxon>
        <taxon>Malvaceae</taxon>
        <taxon>Malvoideae</taxon>
        <taxon>Hibiscus</taxon>
    </lineage>
</organism>
<protein>
    <submittedName>
        <fullName evidence="2">Uncharacterized protein</fullName>
    </submittedName>
</protein>
<evidence type="ECO:0000313" key="3">
    <source>
        <dbReference type="Proteomes" id="UP001396334"/>
    </source>
</evidence>
<dbReference type="EMBL" id="JBBPBN010000006">
    <property type="protein sequence ID" value="KAK9036205.1"/>
    <property type="molecule type" value="Genomic_DNA"/>
</dbReference>
<gene>
    <name evidence="2" type="ORF">V6N11_078214</name>
</gene>
<name>A0ABR2TFD6_9ROSI</name>
<keyword evidence="3" id="KW-1185">Reference proteome</keyword>
<evidence type="ECO:0000256" key="1">
    <source>
        <dbReference type="SAM" id="MobiDB-lite"/>
    </source>
</evidence>
<feature type="region of interest" description="Disordered" evidence="1">
    <location>
        <begin position="1"/>
        <end position="96"/>
    </location>
</feature>
<feature type="compositionally biased region" description="Polar residues" evidence="1">
    <location>
        <begin position="319"/>
        <end position="340"/>
    </location>
</feature>
<feature type="region of interest" description="Disordered" evidence="1">
    <location>
        <begin position="296"/>
        <end position="361"/>
    </location>
</feature>
<feature type="compositionally biased region" description="Basic and acidic residues" evidence="1">
    <location>
        <begin position="87"/>
        <end position="96"/>
    </location>
</feature>
<evidence type="ECO:0000313" key="2">
    <source>
        <dbReference type="EMBL" id="KAK9036205.1"/>
    </source>
</evidence>
<dbReference type="Proteomes" id="UP001396334">
    <property type="component" value="Unassembled WGS sequence"/>
</dbReference>
<accession>A0ABR2TFD6</accession>
<feature type="compositionally biased region" description="Basic and acidic residues" evidence="1">
    <location>
        <begin position="30"/>
        <end position="43"/>
    </location>
</feature>
<reference evidence="2 3" key="1">
    <citation type="journal article" date="2024" name="G3 (Bethesda)">
        <title>Genome assembly of Hibiscus sabdariffa L. provides insights into metabolisms of medicinal natural products.</title>
        <authorList>
            <person name="Kim T."/>
        </authorList>
    </citation>
    <scope>NUCLEOTIDE SEQUENCE [LARGE SCALE GENOMIC DNA]</scope>
    <source>
        <strain evidence="2">TK-2024</strain>
        <tissue evidence="2">Old leaves</tissue>
    </source>
</reference>